<evidence type="ECO:0000256" key="5">
    <source>
        <dbReference type="ARBA" id="ARBA00023134"/>
    </source>
</evidence>
<dbReference type="InterPro" id="IPR043358">
    <property type="entry name" value="GNL1-like"/>
</dbReference>
<dbReference type="GO" id="GO:0005829">
    <property type="term" value="C:cytosol"/>
    <property type="evidence" value="ECO:0007669"/>
    <property type="project" value="TreeGrafter"/>
</dbReference>
<evidence type="ECO:0000313" key="8">
    <source>
        <dbReference type="Proteomes" id="UP000594638"/>
    </source>
</evidence>
<evidence type="ECO:0000313" key="7">
    <source>
        <dbReference type="EMBL" id="CAA2956979.1"/>
    </source>
</evidence>
<evidence type="ECO:0000256" key="1">
    <source>
        <dbReference type="ARBA" id="ARBA00004496"/>
    </source>
</evidence>
<keyword evidence="5" id="KW-0342">GTP-binding</keyword>
<dbReference type="PANTHER" id="PTHR45709:SF2">
    <property type="entry name" value="LARGE SUBUNIT GTPASE 1 HOMOLOG"/>
    <property type="match status" value="1"/>
</dbReference>
<dbReference type="AlphaFoldDB" id="A0A8S0PVA0"/>
<organism evidence="7 8">
    <name type="scientific">Olea europaea subsp. europaea</name>
    <dbReference type="NCBI Taxonomy" id="158383"/>
    <lineage>
        <taxon>Eukaryota</taxon>
        <taxon>Viridiplantae</taxon>
        <taxon>Streptophyta</taxon>
        <taxon>Embryophyta</taxon>
        <taxon>Tracheophyta</taxon>
        <taxon>Spermatophyta</taxon>
        <taxon>Magnoliopsida</taxon>
        <taxon>eudicotyledons</taxon>
        <taxon>Gunneridae</taxon>
        <taxon>Pentapetalae</taxon>
        <taxon>asterids</taxon>
        <taxon>lamiids</taxon>
        <taxon>Lamiales</taxon>
        <taxon>Oleaceae</taxon>
        <taxon>Oleeae</taxon>
        <taxon>Olea</taxon>
    </lineage>
</organism>
<sequence>METALEVVERSDLLVVVVDARDPLFYHCPDLYVMLEILIPLKAASATPEGKNFSISVGTQKSELELVDAETKVYGREELFALLQSEAGQIVFVRNGVSSNVAGPSHCLPNDGNLCWEAMQVVANRVPRHVIENVYKISLPKPDPYEPQSWPPLAAEFLRTYCASRGYVASSGLPDEARAARQILKDYIEGKLPHFEMPINEDGTGDVAKPSPLEIHRSDSSDIEDHLSDEHEDTPSLEHVLSDLNSFDMANGKEDRSWRVRDNEVDEMPAVRVFQKPVNTPPLRA</sequence>
<comment type="subcellular location">
    <subcellularLocation>
        <location evidence="1">Cytoplasm</location>
    </subcellularLocation>
</comment>
<protein>
    <submittedName>
        <fullName evidence="7">Uncharacterized protein</fullName>
    </submittedName>
</protein>
<dbReference type="EMBL" id="CACTIH010000204">
    <property type="protein sequence ID" value="CAA2956979.1"/>
    <property type="molecule type" value="Genomic_DNA"/>
</dbReference>
<dbReference type="GO" id="GO:0005525">
    <property type="term" value="F:GTP binding"/>
    <property type="evidence" value="ECO:0007669"/>
    <property type="project" value="UniProtKB-KW"/>
</dbReference>
<dbReference type="FunFam" id="1.10.1580.10:FF:000008">
    <property type="entry name" value="Large subunit GTPase 1"/>
    <property type="match status" value="1"/>
</dbReference>
<keyword evidence="4" id="KW-0378">Hydrolase</keyword>
<keyword evidence="2" id="KW-0963">Cytoplasm</keyword>
<dbReference type="Gene3D" id="1.10.1580.10">
    <property type="match status" value="1"/>
</dbReference>
<accession>A0A8S0PVA0</accession>
<dbReference type="PANTHER" id="PTHR45709">
    <property type="entry name" value="LARGE SUBUNIT GTPASE 1 HOMOLOG-RELATED"/>
    <property type="match status" value="1"/>
</dbReference>
<reference evidence="7 8" key="1">
    <citation type="submission" date="2019-12" db="EMBL/GenBank/DDBJ databases">
        <authorList>
            <person name="Alioto T."/>
            <person name="Alioto T."/>
            <person name="Gomez Garrido J."/>
        </authorList>
    </citation>
    <scope>NUCLEOTIDE SEQUENCE [LARGE SCALE GENOMIC DNA]</scope>
</reference>
<dbReference type="Proteomes" id="UP000594638">
    <property type="component" value="Unassembled WGS sequence"/>
</dbReference>
<feature type="compositionally biased region" description="Basic and acidic residues" evidence="6">
    <location>
        <begin position="214"/>
        <end position="235"/>
    </location>
</feature>
<dbReference type="GO" id="GO:0003924">
    <property type="term" value="F:GTPase activity"/>
    <property type="evidence" value="ECO:0007669"/>
    <property type="project" value="InterPro"/>
</dbReference>
<comment type="caution">
    <text evidence="7">The sequence shown here is derived from an EMBL/GenBank/DDBJ whole genome shotgun (WGS) entry which is preliminary data.</text>
</comment>
<proteinExistence type="predicted"/>
<dbReference type="InterPro" id="IPR023179">
    <property type="entry name" value="GTP-bd_ortho_bundle_sf"/>
</dbReference>
<dbReference type="Gramene" id="OE9A027053T1">
    <property type="protein sequence ID" value="OE9A027053C1"/>
    <property type="gene ID" value="OE9A027053"/>
</dbReference>
<evidence type="ECO:0000256" key="4">
    <source>
        <dbReference type="ARBA" id="ARBA00022801"/>
    </source>
</evidence>
<gene>
    <name evidence="7" type="ORF">OLEA9_A027053</name>
</gene>
<name>A0A8S0PVA0_OLEEU</name>
<evidence type="ECO:0000256" key="2">
    <source>
        <dbReference type="ARBA" id="ARBA00022490"/>
    </source>
</evidence>
<evidence type="ECO:0000256" key="6">
    <source>
        <dbReference type="SAM" id="MobiDB-lite"/>
    </source>
</evidence>
<keyword evidence="8" id="KW-1185">Reference proteome</keyword>
<keyword evidence="3" id="KW-0547">Nucleotide-binding</keyword>
<feature type="region of interest" description="Disordered" evidence="6">
    <location>
        <begin position="198"/>
        <end position="235"/>
    </location>
</feature>
<dbReference type="OrthoDB" id="61815at2759"/>
<evidence type="ECO:0000256" key="3">
    <source>
        <dbReference type="ARBA" id="ARBA00022741"/>
    </source>
</evidence>